<dbReference type="STRING" id="1400863.BN873_190034"/>
<sequence length="339" mass="37568">MPQTLRLFSSQLSVSNLLTLKIFLGLTKTDRVAVWEYTDDPEAATAVLIDTDTPEGRSQVKEWVDRKKSQVLIAFSDKGIGLPNGVLLLSRPLRSADLLAVLQEAATHCTSGSAGQERGKSSGPAAQVSALLEETNTSASFTGTGRVLNFLYKNHDKALKAIDRVGRSVIFDVWRRRYYTINLTRTEVEDLLASPVRSVQIQEMSSNDLAKEIQNIKAQDSDPLFWTAALAISNGQLMLGLLLEGFYKLNRWPDLKKLGADPLHMKLAALLRSGGTIDHLAHFTKAPVENIIDFINACQVLHYLENQQKSMPSVSPVEQKKPSEEKRGLFARIRSRLGI</sequence>
<accession>W6M7H5</accession>
<dbReference type="OrthoDB" id="5623022at2"/>
<reference evidence="1" key="1">
    <citation type="submission" date="2013-07" db="EMBL/GenBank/DDBJ databases">
        <authorList>
            <person name="McIlroy S."/>
        </authorList>
    </citation>
    <scope>NUCLEOTIDE SEQUENCE [LARGE SCALE GENOMIC DNA]</scope>
    <source>
        <strain evidence="1">Run_A_D11</strain>
    </source>
</reference>
<organism evidence="1 2">
    <name type="scientific">Candidatus Competibacter denitrificans Run_A_D11</name>
    <dbReference type="NCBI Taxonomy" id="1400863"/>
    <lineage>
        <taxon>Bacteria</taxon>
        <taxon>Pseudomonadati</taxon>
        <taxon>Pseudomonadota</taxon>
        <taxon>Gammaproteobacteria</taxon>
        <taxon>Candidatus Competibacteraceae</taxon>
        <taxon>Candidatus Competibacter</taxon>
    </lineage>
</organism>
<evidence type="ECO:0000313" key="2">
    <source>
        <dbReference type="Proteomes" id="UP000035760"/>
    </source>
</evidence>
<proteinExistence type="predicted"/>
<name>W6M7H5_9GAMM</name>
<dbReference type="RefSeq" id="WP_139031642.1">
    <property type="nucleotide sequence ID" value="NZ_CBTJ020000024.1"/>
</dbReference>
<comment type="caution">
    <text evidence="1">The sequence shown here is derived from an EMBL/GenBank/DDBJ whole genome shotgun (WGS) entry which is preliminary data.</text>
</comment>
<dbReference type="AlphaFoldDB" id="W6M7H5"/>
<dbReference type="EMBL" id="CBTJ020000024">
    <property type="protein sequence ID" value="CDI01640.1"/>
    <property type="molecule type" value="Genomic_DNA"/>
</dbReference>
<evidence type="ECO:0000313" key="1">
    <source>
        <dbReference type="EMBL" id="CDI01640.1"/>
    </source>
</evidence>
<reference evidence="1" key="2">
    <citation type="submission" date="2014-03" db="EMBL/GenBank/DDBJ databases">
        <title>Candidatus Competibacter-lineage genomes retrieved from metagenomes reveal functional metabolic diversity.</title>
        <authorList>
            <person name="McIlroy S.J."/>
            <person name="Albertsen M."/>
            <person name="Andresen E.K."/>
            <person name="Saunders A.M."/>
            <person name="Kristiansen R."/>
            <person name="Stokholm-Bjerregaard M."/>
            <person name="Nielsen K.L."/>
            <person name="Nielsen P.H."/>
        </authorList>
    </citation>
    <scope>NUCLEOTIDE SEQUENCE</scope>
    <source>
        <strain evidence="1">Run_A_D11</strain>
    </source>
</reference>
<dbReference type="Proteomes" id="UP000035760">
    <property type="component" value="Unassembled WGS sequence"/>
</dbReference>
<protein>
    <submittedName>
        <fullName evidence="1">Uncharacterized protein</fullName>
    </submittedName>
</protein>
<keyword evidence="2" id="KW-1185">Reference proteome</keyword>
<gene>
    <name evidence="1" type="ORF">BN873_190034</name>
</gene>